<protein>
    <submittedName>
        <fullName evidence="1">Uncharacterized protein</fullName>
    </submittedName>
</protein>
<dbReference type="AlphaFoldDB" id="C0EHT8"/>
<gene>
    <name evidence="1" type="ORF">CLOSTMETH_03433</name>
</gene>
<evidence type="ECO:0000313" key="1">
    <source>
        <dbReference type="EMBL" id="EEG28961.1"/>
    </source>
</evidence>
<dbReference type="EMBL" id="ACEC01000121">
    <property type="protein sequence ID" value="EEG28961.1"/>
    <property type="molecule type" value="Genomic_DNA"/>
</dbReference>
<name>C0EHT8_9FIRM</name>
<sequence length="46" mass="5438">MFACRCYWRPPAENAILNLAFKSCFLEIYTCIKLLFYPQNLFSQGL</sequence>
<dbReference type="STRING" id="537013.CLOSTMETH_03433"/>
<proteinExistence type="predicted"/>
<comment type="caution">
    <text evidence="1">The sequence shown here is derived from an EMBL/GenBank/DDBJ whole genome shotgun (WGS) entry which is preliminary data.</text>
</comment>
<organism evidence="1 2">
    <name type="scientific">[Clostridium] methylpentosum DSM 5476</name>
    <dbReference type="NCBI Taxonomy" id="537013"/>
    <lineage>
        <taxon>Bacteria</taxon>
        <taxon>Bacillati</taxon>
        <taxon>Bacillota</taxon>
        <taxon>Clostridia</taxon>
        <taxon>Eubacteriales</taxon>
        <taxon>Oscillospiraceae</taxon>
        <taxon>Oscillospiraceae incertae sedis</taxon>
    </lineage>
</organism>
<dbReference type="Proteomes" id="UP000003340">
    <property type="component" value="Unassembled WGS sequence"/>
</dbReference>
<accession>C0EHT8</accession>
<reference evidence="1 2" key="2">
    <citation type="submission" date="2009-02" db="EMBL/GenBank/DDBJ databases">
        <title>Draft genome sequence of Clostridium methylpentosum (DSM 5476).</title>
        <authorList>
            <person name="Sudarsanam P."/>
            <person name="Ley R."/>
            <person name="Guruge J."/>
            <person name="Turnbaugh P.J."/>
            <person name="Mahowald M."/>
            <person name="Liep D."/>
            <person name="Gordon J."/>
        </authorList>
    </citation>
    <scope>NUCLEOTIDE SEQUENCE [LARGE SCALE GENOMIC DNA]</scope>
    <source>
        <strain evidence="1 2">DSM 5476</strain>
    </source>
</reference>
<evidence type="ECO:0000313" key="2">
    <source>
        <dbReference type="Proteomes" id="UP000003340"/>
    </source>
</evidence>
<reference evidence="1 2" key="1">
    <citation type="submission" date="2009-01" db="EMBL/GenBank/DDBJ databases">
        <authorList>
            <person name="Fulton L."/>
            <person name="Clifton S."/>
            <person name="Fulton B."/>
            <person name="Xu J."/>
            <person name="Minx P."/>
            <person name="Pepin K.H."/>
            <person name="Johnson M."/>
            <person name="Bhonagiri V."/>
            <person name="Nash W.E."/>
            <person name="Mardis E.R."/>
            <person name="Wilson R.K."/>
        </authorList>
    </citation>
    <scope>NUCLEOTIDE SEQUENCE [LARGE SCALE GENOMIC DNA]</scope>
    <source>
        <strain evidence="1 2">DSM 5476</strain>
    </source>
</reference>
<dbReference type="HOGENOM" id="CLU_3182117_0_0_9"/>
<keyword evidence="2" id="KW-1185">Reference proteome</keyword>